<keyword evidence="7" id="KW-0460">Magnesium</keyword>
<keyword evidence="9" id="KW-1185">Reference proteome</keyword>
<feature type="binding site" evidence="7">
    <location>
        <position position="14"/>
    </location>
    <ligand>
        <name>Mg(2+)</name>
        <dbReference type="ChEBI" id="CHEBI:18420"/>
    </ligand>
</feature>
<dbReference type="PRINTS" id="PR01100">
    <property type="entry name" value="SHIKIMTKNASE"/>
</dbReference>
<protein>
    <recommendedName>
        <fullName evidence="7">Shikimate kinase</fullName>
        <shortName evidence="7">SK</shortName>
        <ecNumber evidence="7">2.7.1.71</ecNumber>
    </recommendedName>
</protein>
<feature type="binding site" evidence="7">
    <location>
        <position position="143"/>
    </location>
    <ligand>
        <name>substrate</name>
    </ligand>
</feature>
<dbReference type="InterPro" id="IPR027417">
    <property type="entry name" value="P-loop_NTPase"/>
</dbReference>
<sequence>MKIVLCGYMGSGKSKVGRLLANKLSLKNLDLDEVIEENEQMSIAEIFSIKSEIYFRKKENEVLKSLLSNSESFILALGGGAPCYANNLELLKENKQVKLIYLKVDVNVLSDRLFEEKENRPLIRSQKSRADLNDFIRKHLFERQFYYMQSDLILDVTSLSLKETVDLIQQKL</sequence>
<dbReference type="Proteomes" id="UP001230915">
    <property type="component" value="Unassembled WGS sequence"/>
</dbReference>
<dbReference type="SUPFAM" id="SSF52540">
    <property type="entry name" value="P-loop containing nucleoside triphosphate hydrolases"/>
    <property type="match status" value="1"/>
</dbReference>
<comment type="similarity">
    <text evidence="7">Belongs to the shikimate kinase family.</text>
</comment>
<proteinExistence type="inferred from homology"/>
<keyword evidence="5 7" id="KW-0067">ATP-binding</keyword>
<keyword evidence="2 7" id="KW-0808">Transferase</keyword>
<evidence type="ECO:0000256" key="4">
    <source>
        <dbReference type="ARBA" id="ARBA00022777"/>
    </source>
</evidence>
<evidence type="ECO:0000256" key="5">
    <source>
        <dbReference type="ARBA" id="ARBA00022840"/>
    </source>
</evidence>
<keyword evidence="6 7" id="KW-0057">Aromatic amino acid biosynthesis</keyword>
<feature type="binding site" evidence="7">
    <location>
        <position position="56"/>
    </location>
    <ligand>
        <name>substrate</name>
    </ligand>
</feature>
<gene>
    <name evidence="7" type="primary">aroK</name>
    <name evidence="8" type="ORF">RBU60_04100</name>
</gene>
<dbReference type="Pfam" id="PF01202">
    <property type="entry name" value="SKI"/>
    <property type="match status" value="1"/>
</dbReference>
<dbReference type="RefSeq" id="WP_308863398.1">
    <property type="nucleotide sequence ID" value="NZ_JAVHUL010000007.1"/>
</dbReference>
<evidence type="ECO:0000256" key="1">
    <source>
        <dbReference type="ARBA" id="ARBA00022605"/>
    </source>
</evidence>
<evidence type="ECO:0000313" key="8">
    <source>
        <dbReference type="EMBL" id="MDQ7916747.1"/>
    </source>
</evidence>
<comment type="caution">
    <text evidence="7">Lacks conserved residue(s) required for the propagation of feature annotation.</text>
</comment>
<comment type="cofactor">
    <cofactor evidence="7">
        <name>Mg(2+)</name>
        <dbReference type="ChEBI" id="CHEBI:18420"/>
    </cofactor>
    <text evidence="7">Binds 1 Mg(2+) ion per subunit.</text>
</comment>
<keyword evidence="4 7" id="KW-0418">Kinase</keyword>
<dbReference type="Gene3D" id="3.40.50.300">
    <property type="entry name" value="P-loop containing nucleotide triphosphate hydrolases"/>
    <property type="match status" value="1"/>
</dbReference>
<comment type="catalytic activity">
    <reaction evidence="7">
        <text>shikimate + ATP = 3-phosphoshikimate + ADP + H(+)</text>
        <dbReference type="Rhea" id="RHEA:13121"/>
        <dbReference type="ChEBI" id="CHEBI:15378"/>
        <dbReference type="ChEBI" id="CHEBI:30616"/>
        <dbReference type="ChEBI" id="CHEBI:36208"/>
        <dbReference type="ChEBI" id="CHEBI:145989"/>
        <dbReference type="ChEBI" id="CHEBI:456216"/>
        <dbReference type="EC" id="2.7.1.71"/>
    </reaction>
</comment>
<keyword evidence="1 7" id="KW-0028">Amino-acid biosynthesis</keyword>
<keyword evidence="7" id="KW-0479">Metal-binding</keyword>
<feature type="binding site" evidence="7">
    <location>
        <position position="120"/>
    </location>
    <ligand>
        <name>ATP</name>
        <dbReference type="ChEBI" id="CHEBI:30616"/>
    </ligand>
</feature>
<keyword evidence="7" id="KW-0963">Cytoplasm</keyword>
<reference evidence="8 9" key="1">
    <citation type="submission" date="2023-08" db="EMBL/GenBank/DDBJ databases">
        <title>Mesonia sp. MT50, isolated from deep-sea sediment of the Mariana Trench.</title>
        <authorList>
            <person name="Fu H."/>
        </authorList>
    </citation>
    <scope>NUCLEOTIDE SEQUENCE [LARGE SCALE GENOMIC DNA]</scope>
    <source>
        <strain evidence="8 9">MT50</strain>
    </source>
</reference>
<evidence type="ECO:0000256" key="2">
    <source>
        <dbReference type="ARBA" id="ARBA00022679"/>
    </source>
</evidence>
<evidence type="ECO:0000256" key="6">
    <source>
        <dbReference type="ARBA" id="ARBA00023141"/>
    </source>
</evidence>
<comment type="subunit">
    <text evidence="7">Monomer.</text>
</comment>
<dbReference type="PANTHER" id="PTHR21087:SF16">
    <property type="entry name" value="SHIKIMATE KINASE 1, CHLOROPLASTIC"/>
    <property type="match status" value="1"/>
</dbReference>
<dbReference type="PANTHER" id="PTHR21087">
    <property type="entry name" value="SHIKIMATE KINASE"/>
    <property type="match status" value="1"/>
</dbReference>
<feature type="binding site" evidence="7">
    <location>
        <position position="79"/>
    </location>
    <ligand>
        <name>substrate</name>
    </ligand>
</feature>
<evidence type="ECO:0000256" key="3">
    <source>
        <dbReference type="ARBA" id="ARBA00022741"/>
    </source>
</evidence>
<feature type="binding site" evidence="7">
    <location>
        <position position="32"/>
    </location>
    <ligand>
        <name>substrate</name>
    </ligand>
</feature>
<name>A0ABU0ZZ62_9FLAO</name>
<evidence type="ECO:0000313" key="9">
    <source>
        <dbReference type="Proteomes" id="UP001230915"/>
    </source>
</evidence>
<dbReference type="GO" id="GO:0016301">
    <property type="term" value="F:kinase activity"/>
    <property type="evidence" value="ECO:0007669"/>
    <property type="project" value="UniProtKB-KW"/>
</dbReference>
<dbReference type="HAMAP" id="MF_00109">
    <property type="entry name" value="Shikimate_kinase"/>
    <property type="match status" value="1"/>
</dbReference>
<dbReference type="InterPro" id="IPR031322">
    <property type="entry name" value="Shikimate/glucono_kinase"/>
</dbReference>
<feature type="binding site" evidence="7">
    <location>
        <begin position="10"/>
        <end position="15"/>
    </location>
    <ligand>
        <name>ATP</name>
        <dbReference type="ChEBI" id="CHEBI:30616"/>
    </ligand>
</feature>
<evidence type="ECO:0000256" key="7">
    <source>
        <dbReference type="HAMAP-Rule" id="MF_00109"/>
    </source>
</evidence>
<dbReference type="EMBL" id="JAVHUL010000007">
    <property type="protein sequence ID" value="MDQ7916747.1"/>
    <property type="molecule type" value="Genomic_DNA"/>
</dbReference>
<dbReference type="InterPro" id="IPR000623">
    <property type="entry name" value="Shikimate_kinase/TSH1"/>
</dbReference>
<accession>A0ABU0ZZ62</accession>
<dbReference type="CDD" id="cd00464">
    <property type="entry name" value="SK"/>
    <property type="match status" value="1"/>
</dbReference>
<keyword evidence="3 7" id="KW-0547">Nucleotide-binding</keyword>
<organism evidence="8 9">
    <name type="scientific">Mesonia profundi</name>
    <dbReference type="NCBI Taxonomy" id="3070998"/>
    <lineage>
        <taxon>Bacteria</taxon>
        <taxon>Pseudomonadati</taxon>
        <taxon>Bacteroidota</taxon>
        <taxon>Flavobacteriia</taxon>
        <taxon>Flavobacteriales</taxon>
        <taxon>Flavobacteriaceae</taxon>
        <taxon>Mesonia</taxon>
    </lineage>
</organism>
<comment type="caution">
    <text evidence="8">The sequence shown here is derived from an EMBL/GenBank/DDBJ whole genome shotgun (WGS) entry which is preliminary data.</text>
</comment>
<comment type="pathway">
    <text evidence="7">Metabolic intermediate biosynthesis; chorismate biosynthesis; chorismate from D-erythrose 4-phosphate and phosphoenolpyruvate: step 5/7.</text>
</comment>
<comment type="function">
    <text evidence="7">Catalyzes the specific phosphorylation of the 3-hydroxyl group of shikimic acid using ATP as a cosubstrate.</text>
</comment>
<comment type="subcellular location">
    <subcellularLocation>
        <location evidence="7">Cytoplasm</location>
    </subcellularLocation>
</comment>
<dbReference type="EC" id="2.7.1.71" evidence="7"/>